<dbReference type="GO" id="GO:0016491">
    <property type="term" value="F:oxidoreductase activity"/>
    <property type="evidence" value="ECO:0007669"/>
    <property type="project" value="InterPro"/>
</dbReference>
<organism evidence="3 4">
    <name type="scientific">Syntrophobacter fumaroxidans (strain DSM 10017 / MPOB)</name>
    <dbReference type="NCBI Taxonomy" id="335543"/>
    <lineage>
        <taxon>Bacteria</taxon>
        <taxon>Pseudomonadati</taxon>
        <taxon>Thermodesulfobacteriota</taxon>
        <taxon>Syntrophobacteria</taxon>
        <taxon>Syntrophobacterales</taxon>
        <taxon>Syntrophobacteraceae</taxon>
        <taxon>Syntrophobacter</taxon>
    </lineage>
</organism>
<dbReference type="Proteomes" id="UP000001784">
    <property type="component" value="Chromosome"/>
</dbReference>
<evidence type="ECO:0000259" key="2">
    <source>
        <dbReference type="PROSITE" id="PS51352"/>
    </source>
</evidence>
<accession>A0LP03</accession>
<gene>
    <name evidence="3" type="ordered locus">Sfum_3484</name>
</gene>
<protein>
    <submittedName>
        <fullName evidence="3">Redoxin domain protein</fullName>
    </submittedName>
</protein>
<evidence type="ECO:0000313" key="3">
    <source>
        <dbReference type="EMBL" id="ABK19155.1"/>
    </source>
</evidence>
<dbReference type="InterPro" id="IPR050553">
    <property type="entry name" value="Thioredoxin_ResA/DsbE_sf"/>
</dbReference>
<keyword evidence="4" id="KW-1185">Reference proteome</keyword>
<feature type="domain" description="Thioredoxin" evidence="2">
    <location>
        <begin position="43"/>
        <end position="180"/>
    </location>
</feature>
<sequence>MNRWGTWRFCCIALIALTFAGGLACPVGPASASEAKMMLTGLFGSDPKAPDFELPDLDGNKIALSKYKGNRPVLFYFWATWCPHCMAAKPAIMSIRKDIPESNLEILAINVGGGDSIERLKKFRQGHPMPYPLLYDGDQKVCRAYQVQGIPLFVLVDKEGKVLYRANELPRNVKELLKLK</sequence>
<feature type="chain" id="PRO_5002626364" evidence="1">
    <location>
        <begin position="33"/>
        <end position="180"/>
    </location>
</feature>
<dbReference type="KEGG" id="sfu:Sfum_3484"/>
<proteinExistence type="predicted"/>
<dbReference type="EMBL" id="CP000478">
    <property type="protein sequence ID" value="ABK19155.1"/>
    <property type="molecule type" value="Genomic_DNA"/>
</dbReference>
<dbReference type="CDD" id="cd02966">
    <property type="entry name" value="TlpA_like_family"/>
    <property type="match status" value="1"/>
</dbReference>
<dbReference type="Pfam" id="PF00578">
    <property type="entry name" value="AhpC-TSA"/>
    <property type="match status" value="1"/>
</dbReference>
<dbReference type="HOGENOM" id="CLU_042529_11_2_7"/>
<dbReference type="SUPFAM" id="SSF52833">
    <property type="entry name" value="Thioredoxin-like"/>
    <property type="match status" value="1"/>
</dbReference>
<evidence type="ECO:0000256" key="1">
    <source>
        <dbReference type="SAM" id="SignalP"/>
    </source>
</evidence>
<dbReference type="AlphaFoldDB" id="A0LP03"/>
<dbReference type="PANTHER" id="PTHR42852:SF17">
    <property type="entry name" value="THIOREDOXIN-LIKE PROTEIN HI_1115"/>
    <property type="match status" value="1"/>
</dbReference>
<dbReference type="GO" id="GO:0016209">
    <property type="term" value="F:antioxidant activity"/>
    <property type="evidence" value="ECO:0007669"/>
    <property type="project" value="InterPro"/>
</dbReference>
<evidence type="ECO:0000313" key="4">
    <source>
        <dbReference type="Proteomes" id="UP000001784"/>
    </source>
</evidence>
<dbReference type="InterPro" id="IPR000866">
    <property type="entry name" value="AhpC/TSA"/>
</dbReference>
<dbReference type="InterPro" id="IPR036249">
    <property type="entry name" value="Thioredoxin-like_sf"/>
</dbReference>
<dbReference type="InterPro" id="IPR013766">
    <property type="entry name" value="Thioredoxin_domain"/>
</dbReference>
<feature type="signal peptide" evidence="1">
    <location>
        <begin position="1"/>
        <end position="32"/>
    </location>
</feature>
<reference evidence="3 4" key="1">
    <citation type="submission" date="2006-10" db="EMBL/GenBank/DDBJ databases">
        <title>Complete sequence of Syntrophobacter fumaroxidans MPOB.</title>
        <authorList>
            <consortium name="US DOE Joint Genome Institute"/>
            <person name="Copeland A."/>
            <person name="Lucas S."/>
            <person name="Lapidus A."/>
            <person name="Barry K."/>
            <person name="Detter J.C."/>
            <person name="Glavina del Rio T."/>
            <person name="Hammon N."/>
            <person name="Israni S."/>
            <person name="Pitluck S."/>
            <person name="Goltsman E.G."/>
            <person name="Martinez M."/>
            <person name="Schmutz J."/>
            <person name="Larimer F."/>
            <person name="Land M."/>
            <person name="Hauser L."/>
            <person name="Kyrpides N."/>
            <person name="Kim E."/>
            <person name="Boone D.R."/>
            <person name="Brockman F."/>
            <person name="Culley D."/>
            <person name="Ferry J."/>
            <person name="Gunsalus R."/>
            <person name="McInerney M.J."/>
            <person name="Morrison M."/>
            <person name="Plugge C."/>
            <person name="Rohlin L."/>
            <person name="Scholten J."/>
            <person name="Sieber J."/>
            <person name="Stams A.J.M."/>
            <person name="Worm P."/>
            <person name="Henstra A.M."/>
            <person name="Richardson P."/>
        </authorList>
    </citation>
    <scope>NUCLEOTIDE SEQUENCE [LARGE SCALE GENOMIC DNA]</scope>
    <source>
        <strain evidence="4">DSM 10017 / MPOB</strain>
    </source>
</reference>
<dbReference type="PROSITE" id="PS51257">
    <property type="entry name" value="PROKAR_LIPOPROTEIN"/>
    <property type="match status" value="1"/>
</dbReference>
<dbReference type="InParanoid" id="A0LP03"/>
<dbReference type="PANTHER" id="PTHR42852">
    <property type="entry name" value="THIOL:DISULFIDE INTERCHANGE PROTEIN DSBE"/>
    <property type="match status" value="1"/>
</dbReference>
<keyword evidence="1" id="KW-0732">Signal</keyword>
<dbReference type="PROSITE" id="PS51352">
    <property type="entry name" value="THIOREDOXIN_2"/>
    <property type="match status" value="1"/>
</dbReference>
<name>A0LP03_SYNFM</name>
<dbReference type="eggNOG" id="COG1225">
    <property type="taxonomic scope" value="Bacteria"/>
</dbReference>
<dbReference type="STRING" id="335543.Sfum_3484"/>
<dbReference type="Gene3D" id="3.40.30.10">
    <property type="entry name" value="Glutaredoxin"/>
    <property type="match status" value="1"/>
</dbReference>
<dbReference type="OrthoDB" id="9813820at2"/>
<dbReference type="FunCoup" id="A0LP03">
    <property type="interactions" value="545"/>
</dbReference>
<dbReference type="RefSeq" id="WP_011700280.1">
    <property type="nucleotide sequence ID" value="NC_008554.1"/>
</dbReference>